<gene>
    <name evidence="7" type="primary">tatC</name>
    <name evidence="8" type="ORF">A7J15_09050</name>
</gene>
<feature type="transmembrane region" description="Helical" evidence="7">
    <location>
        <begin position="72"/>
        <end position="93"/>
    </location>
</feature>
<keyword evidence="3 7" id="KW-0653">Protein transport</keyword>
<feature type="transmembrane region" description="Helical" evidence="7">
    <location>
        <begin position="156"/>
        <end position="180"/>
    </location>
</feature>
<evidence type="ECO:0000256" key="5">
    <source>
        <dbReference type="ARBA" id="ARBA00023010"/>
    </source>
</evidence>
<dbReference type="PANTHER" id="PTHR30371:SF0">
    <property type="entry name" value="SEC-INDEPENDENT PROTEIN TRANSLOCASE PROTEIN TATC, CHLOROPLASTIC-RELATED"/>
    <property type="match status" value="1"/>
</dbReference>
<dbReference type="PRINTS" id="PR01840">
    <property type="entry name" value="TATCFAMILY"/>
</dbReference>
<evidence type="ECO:0000313" key="8">
    <source>
        <dbReference type="EMBL" id="OCG73203.1"/>
    </source>
</evidence>
<dbReference type="EMBL" id="LXMD01000027">
    <property type="protein sequence ID" value="OCG73203.1"/>
    <property type="molecule type" value="Genomic_DNA"/>
</dbReference>
<dbReference type="GO" id="GO:0009977">
    <property type="term" value="F:proton motive force dependent protein transmembrane transporter activity"/>
    <property type="evidence" value="ECO:0007669"/>
    <property type="project" value="TreeGrafter"/>
</dbReference>
<keyword evidence="6 7" id="KW-0472">Membrane</keyword>
<feature type="transmembrane region" description="Helical" evidence="7">
    <location>
        <begin position="216"/>
        <end position="236"/>
    </location>
</feature>
<dbReference type="AlphaFoldDB" id="A0A1B9N9D4"/>
<keyword evidence="7" id="KW-1003">Cell membrane</keyword>
<keyword evidence="2 7" id="KW-0812">Transmembrane</keyword>
<dbReference type="STRING" id="904291.A7J15_09050"/>
<dbReference type="NCBIfam" id="TIGR00945">
    <property type="entry name" value="tatC"/>
    <property type="match status" value="1"/>
</dbReference>
<dbReference type="OrthoDB" id="9777044at2"/>
<name>A0A1B9N9D4_9MICO</name>
<dbReference type="Proteomes" id="UP000093355">
    <property type="component" value="Unassembled WGS sequence"/>
</dbReference>
<dbReference type="GO" id="GO:0065002">
    <property type="term" value="P:intracellular protein transmembrane transport"/>
    <property type="evidence" value="ECO:0007669"/>
    <property type="project" value="TreeGrafter"/>
</dbReference>
<dbReference type="PANTHER" id="PTHR30371">
    <property type="entry name" value="SEC-INDEPENDENT PROTEIN TRANSLOCASE PROTEIN TATC"/>
    <property type="match status" value="1"/>
</dbReference>
<dbReference type="GO" id="GO:0043953">
    <property type="term" value="P:protein transport by the Tat complex"/>
    <property type="evidence" value="ECO:0007669"/>
    <property type="project" value="UniProtKB-UniRule"/>
</dbReference>
<feature type="transmembrane region" description="Helical" evidence="7">
    <location>
        <begin position="192"/>
        <end position="210"/>
    </location>
</feature>
<keyword evidence="7" id="KW-0813">Transport</keyword>
<evidence type="ECO:0000256" key="7">
    <source>
        <dbReference type="HAMAP-Rule" id="MF_00902"/>
    </source>
</evidence>
<evidence type="ECO:0000256" key="3">
    <source>
        <dbReference type="ARBA" id="ARBA00022927"/>
    </source>
</evidence>
<keyword evidence="4 7" id="KW-1133">Transmembrane helix</keyword>
<comment type="similarity">
    <text evidence="7">Belongs to the TatC family.</text>
</comment>
<organism evidence="8 9">
    <name type="scientific">Microbacterium sediminis</name>
    <dbReference type="NCBI Taxonomy" id="904291"/>
    <lineage>
        <taxon>Bacteria</taxon>
        <taxon>Bacillati</taxon>
        <taxon>Actinomycetota</taxon>
        <taxon>Actinomycetes</taxon>
        <taxon>Micrococcales</taxon>
        <taxon>Microbacteriaceae</taxon>
        <taxon>Microbacterium</taxon>
    </lineage>
</organism>
<feature type="transmembrane region" description="Helical" evidence="7">
    <location>
        <begin position="105"/>
        <end position="127"/>
    </location>
</feature>
<protein>
    <recommendedName>
        <fullName evidence="7">Sec-independent protein translocase protein TatC</fullName>
    </recommendedName>
</protein>
<evidence type="ECO:0000256" key="4">
    <source>
        <dbReference type="ARBA" id="ARBA00022989"/>
    </source>
</evidence>
<dbReference type="RefSeq" id="WP_067027376.1">
    <property type="nucleotide sequence ID" value="NZ_CP038256.1"/>
</dbReference>
<comment type="function">
    <text evidence="7">Part of the twin-arginine translocation (Tat) system that transports large folded proteins containing a characteristic twin-arginine motif in their signal peptide across membranes. Together with TatB, TatC is part of a receptor directly interacting with Tat signal peptides.</text>
</comment>
<dbReference type="Pfam" id="PF00902">
    <property type="entry name" value="TatC"/>
    <property type="match status" value="1"/>
</dbReference>
<keyword evidence="9" id="KW-1185">Reference proteome</keyword>
<dbReference type="InterPro" id="IPR002033">
    <property type="entry name" value="TatC"/>
</dbReference>
<evidence type="ECO:0000256" key="2">
    <source>
        <dbReference type="ARBA" id="ARBA00022692"/>
    </source>
</evidence>
<dbReference type="HAMAP" id="MF_00902">
    <property type="entry name" value="TatC"/>
    <property type="match status" value="1"/>
</dbReference>
<dbReference type="GO" id="GO:0033281">
    <property type="term" value="C:TAT protein transport complex"/>
    <property type="evidence" value="ECO:0007669"/>
    <property type="project" value="UniProtKB-UniRule"/>
</dbReference>
<evidence type="ECO:0000256" key="1">
    <source>
        <dbReference type="ARBA" id="ARBA00004141"/>
    </source>
</evidence>
<evidence type="ECO:0000313" key="9">
    <source>
        <dbReference type="Proteomes" id="UP000093355"/>
    </source>
</evidence>
<comment type="caution">
    <text evidence="8">The sequence shown here is derived from an EMBL/GenBank/DDBJ whole genome shotgun (WGS) entry which is preliminary data.</text>
</comment>
<comment type="subcellular location">
    <subcellularLocation>
        <location evidence="7">Cell membrane</location>
        <topology evidence="7">Multi-pass membrane protein</topology>
    </subcellularLocation>
    <subcellularLocation>
        <location evidence="1">Membrane</location>
        <topology evidence="1">Multi-pass membrane protein</topology>
    </subcellularLocation>
</comment>
<comment type="subunit">
    <text evidence="7">The Tat system comprises two distinct complexes: a TatABC complex, containing multiple copies of TatA, TatB and TatC subunits, and a separate TatA complex, containing only TatA subunits. Substrates initially bind to the TatABC complex, which probably triggers association of the separate TatA complex to form the active translocon.</text>
</comment>
<proteinExistence type="inferred from homology"/>
<reference evidence="8 9" key="1">
    <citation type="submission" date="2016-05" db="EMBL/GenBank/DDBJ databases">
        <authorList>
            <person name="Lavstsen T."/>
            <person name="Jespersen J.S."/>
        </authorList>
    </citation>
    <scope>NUCLEOTIDE SEQUENCE [LARGE SCALE GENOMIC DNA]</scope>
    <source>
        <strain evidence="8 9">YLB-01</strain>
    </source>
</reference>
<accession>A0A1B9N9D4</accession>
<sequence length="251" mass="28215">MTLAGHLLELRKRLMIAALALVVGMVVAYFLTDWVIEWLLYPIREVSEQLGDDFTRLVYTTITGPFDMRIRISFAIGLIISAPVWLWQIWAFIMPGLKKKEIQYTVGFMAAAIPLFFGGCAVAIYLLPRLILVMSEFVPEEQFASQFYESAAYYDFVFKLITIVGIAFVLPVFLVALNLAGVVSGKTILKGWRFALIIGLVFGMLASSPADIISMIVLGLILFVLYLAAALVSLLFDRRKRKQNPDLYIEV</sequence>
<feature type="transmembrane region" description="Helical" evidence="7">
    <location>
        <begin position="14"/>
        <end position="32"/>
    </location>
</feature>
<evidence type="ECO:0000256" key="6">
    <source>
        <dbReference type="ARBA" id="ARBA00023136"/>
    </source>
</evidence>
<keyword evidence="5 7" id="KW-0811">Translocation</keyword>